<feature type="binding site" evidence="14 15">
    <location>
        <position position="28"/>
    </location>
    <ligand>
        <name>a divalent metal cation</name>
        <dbReference type="ChEBI" id="CHEBI:60240"/>
    </ligand>
</feature>
<evidence type="ECO:0000256" key="5">
    <source>
        <dbReference type="ARBA" id="ARBA00007383"/>
    </source>
</evidence>
<evidence type="ECO:0000256" key="1">
    <source>
        <dbReference type="ARBA" id="ARBA00000077"/>
    </source>
</evidence>
<evidence type="ECO:0000256" key="3">
    <source>
        <dbReference type="ARBA" id="ARBA00004065"/>
    </source>
</evidence>
<dbReference type="InterPro" id="IPR012337">
    <property type="entry name" value="RNaseH-like_sf"/>
</dbReference>
<dbReference type="HAMAP" id="MF_00052_B">
    <property type="entry name" value="RNase_HII_B"/>
    <property type="match status" value="1"/>
</dbReference>
<gene>
    <name evidence="14 18" type="primary">rnhB</name>
    <name evidence="18" type="ORF">KAK11_06060</name>
</gene>
<comment type="caution">
    <text evidence="18">The sequence shown here is derived from an EMBL/GenBank/DDBJ whole genome shotgun (WGS) entry which is preliminary data.</text>
</comment>
<evidence type="ECO:0000256" key="12">
    <source>
        <dbReference type="ARBA" id="ARBA00022801"/>
    </source>
</evidence>
<dbReference type="NCBIfam" id="NF000595">
    <property type="entry name" value="PRK00015.1-3"/>
    <property type="match status" value="1"/>
</dbReference>
<dbReference type="InterPro" id="IPR001352">
    <property type="entry name" value="RNase_HII/HIII"/>
</dbReference>
<dbReference type="SUPFAM" id="SSF53098">
    <property type="entry name" value="Ribonuclease H-like"/>
    <property type="match status" value="1"/>
</dbReference>
<keyword evidence="8 14" id="KW-0963">Cytoplasm</keyword>
<name>A0ABS5DUR7_9BURK</name>
<dbReference type="Pfam" id="PF01351">
    <property type="entry name" value="RNase_HII"/>
    <property type="match status" value="1"/>
</dbReference>
<feature type="binding site" evidence="14 15">
    <location>
        <position position="119"/>
    </location>
    <ligand>
        <name>a divalent metal cation</name>
        <dbReference type="ChEBI" id="CHEBI:60240"/>
    </ligand>
</feature>
<comment type="subcellular location">
    <subcellularLocation>
        <location evidence="4 14">Cytoplasm</location>
    </subcellularLocation>
</comment>
<evidence type="ECO:0000256" key="10">
    <source>
        <dbReference type="ARBA" id="ARBA00022723"/>
    </source>
</evidence>
<evidence type="ECO:0000256" key="2">
    <source>
        <dbReference type="ARBA" id="ARBA00001946"/>
    </source>
</evidence>
<accession>A0ABS5DUR7</accession>
<keyword evidence="13 14" id="KW-0464">Manganese</keyword>
<keyword evidence="19" id="KW-1185">Reference proteome</keyword>
<dbReference type="InterPro" id="IPR022898">
    <property type="entry name" value="RNase_HII"/>
</dbReference>
<dbReference type="PANTHER" id="PTHR10954:SF18">
    <property type="entry name" value="RIBONUCLEASE HII"/>
    <property type="match status" value="1"/>
</dbReference>
<reference evidence="18 19" key="1">
    <citation type="submission" date="2021-04" db="EMBL/GenBank/DDBJ databases">
        <title>The genome sequence of type strain Ideonella paludis KCTC 32238.</title>
        <authorList>
            <person name="Liu Y."/>
        </authorList>
    </citation>
    <scope>NUCLEOTIDE SEQUENCE [LARGE SCALE GENOMIC DNA]</scope>
    <source>
        <strain evidence="18 19">KCTC 32238</strain>
    </source>
</reference>
<comment type="cofactor">
    <cofactor evidence="2">
        <name>Mg(2+)</name>
        <dbReference type="ChEBI" id="CHEBI:18420"/>
    </cofactor>
</comment>
<evidence type="ECO:0000256" key="8">
    <source>
        <dbReference type="ARBA" id="ARBA00022490"/>
    </source>
</evidence>
<evidence type="ECO:0000313" key="19">
    <source>
        <dbReference type="Proteomes" id="UP000672097"/>
    </source>
</evidence>
<evidence type="ECO:0000313" key="18">
    <source>
        <dbReference type="EMBL" id="MBQ0934886.1"/>
    </source>
</evidence>
<comment type="catalytic activity">
    <reaction evidence="1 14 15 16">
        <text>Endonucleolytic cleavage to 5'-phosphomonoester.</text>
        <dbReference type="EC" id="3.1.26.4"/>
    </reaction>
</comment>
<keyword evidence="10 14" id="KW-0479">Metal-binding</keyword>
<dbReference type="Gene3D" id="3.30.420.10">
    <property type="entry name" value="Ribonuclease H-like superfamily/Ribonuclease H"/>
    <property type="match status" value="1"/>
</dbReference>
<dbReference type="EC" id="3.1.26.4" evidence="6 14"/>
<organism evidence="18 19">
    <name type="scientific">Ideonella paludis</name>
    <dbReference type="NCBI Taxonomy" id="1233411"/>
    <lineage>
        <taxon>Bacteria</taxon>
        <taxon>Pseudomonadati</taxon>
        <taxon>Pseudomonadota</taxon>
        <taxon>Betaproteobacteria</taxon>
        <taxon>Burkholderiales</taxon>
        <taxon>Sphaerotilaceae</taxon>
        <taxon>Ideonella</taxon>
    </lineage>
</organism>
<evidence type="ECO:0000256" key="11">
    <source>
        <dbReference type="ARBA" id="ARBA00022759"/>
    </source>
</evidence>
<feature type="domain" description="RNase H type-2" evidence="17">
    <location>
        <begin position="21"/>
        <end position="210"/>
    </location>
</feature>
<evidence type="ECO:0000256" key="13">
    <source>
        <dbReference type="ARBA" id="ARBA00023211"/>
    </source>
</evidence>
<sequence>MPSRRSSKKPEQLTLHFSTSGLLAGVDEAGRGPLAGPVVAAAVILDDLQPIKGLKDSKVLTERKRDALFDEIRGKALCFCIAEASVEEIDRLNILHATMLAMKRAVEGLRLLPAKVLVDGNRLPVLKIPAEAIVKGDAKVQAISAASILAKVHRDRLCLDMHTQWPHYGFATHKGYPTALHLQALREHGASPVHRQSFGPVRQALNLKAAAA</sequence>
<dbReference type="CDD" id="cd07182">
    <property type="entry name" value="RNase_HII_bacteria_HII_like"/>
    <property type="match status" value="1"/>
</dbReference>
<dbReference type="RefSeq" id="WP_210807273.1">
    <property type="nucleotide sequence ID" value="NZ_JAGQDG010000002.1"/>
</dbReference>
<evidence type="ECO:0000256" key="16">
    <source>
        <dbReference type="RuleBase" id="RU003515"/>
    </source>
</evidence>
<evidence type="ECO:0000256" key="9">
    <source>
        <dbReference type="ARBA" id="ARBA00022722"/>
    </source>
</evidence>
<keyword evidence="9 14" id="KW-0540">Nuclease</keyword>
<dbReference type="EMBL" id="JAGQDG010000002">
    <property type="protein sequence ID" value="MBQ0934886.1"/>
    <property type="molecule type" value="Genomic_DNA"/>
</dbReference>
<proteinExistence type="inferred from homology"/>
<keyword evidence="11 14" id="KW-0255">Endonuclease</keyword>
<dbReference type="InterPro" id="IPR036397">
    <property type="entry name" value="RNaseH_sf"/>
</dbReference>
<comment type="similarity">
    <text evidence="5 14 16">Belongs to the RNase HII family.</text>
</comment>
<dbReference type="Proteomes" id="UP000672097">
    <property type="component" value="Unassembled WGS sequence"/>
</dbReference>
<protein>
    <recommendedName>
        <fullName evidence="7 14">Ribonuclease HII</fullName>
        <shortName evidence="14">RNase HII</shortName>
        <ecNumber evidence="6 14">3.1.26.4</ecNumber>
    </recommendedName>
</protein>
<comment type="function">
    <text evidence="3 14 16">Endonuclease that specifically degrades the RNA of RNA-DNA hybrids.</text>
</comment>
<comment type="cofactor">
    <cofactor evidence="14 15">
        <name>Mn(2+)</name>
        <dbReference type="ChEBI" id="CHEBI:29035"/>
    </cofactor>
    <cofactor evidence="14 15">
        <name>Mg(2+)</name>
        <dbReference type="ChEBI" id="CHEBI:18420"/>
    </cofactor>
    <text evidence="14 15">Manganese or magnesium. Binds 1 divalent metal ion per monomer in the absence of substrate. May bind a second metal ion after substrate binding.</text>
</comment>
<evidence type="ECO:0000256" key="6">
    <source>
        <dbReference type="ARBA" id="ARBA00012180"/>
    </source>
</evidence>
<keyword evidence="12 14" id="KW-0378">Hydrolase</keyword>
<dbReference type="PANTHER" id="PTHR10954">
    <property type="entry name" value="RIBONUCLEASE H2 SUBUNIT A"/>
    <property type="match status" value="1"/>
</dbReference>
<evidence type="ECO:0000256" key="15">
    <source>
        <dbReference type="PROSITE-ProRule" id="PRU01319"/>
    </source>
</evidence>
<evidence type="ECO:0000256" key="7">
    <source>
        <dbReference type="ARBA" id="ARBA00019179"/>
    </source>
</evidence>
<dbReference type="NCBIfam" id="NF000596">
    <property type="entry name" value="PRK00015.1-4"/>
    <property type="match status" value="1"/>
</dbReference>
<feature type="binding site" evidence="14 15">
    <location>
        <position position="27"/>
    </location>
    <ligand>
        <name>a divalent metal cation</name>
        <dbReference type="ChEBI" id="CHEBI:60240"/>
    </ligand>
</feature>
<evidence type="ECO:0000256" key="14">
    <source>
        <dbReference type="HAMAP-Rule" id="MF_00052"/>
    </source>
</evidence>
<dbReference type="InterPro" id="IPR024567">
    <property type="entry name" value="RNase_HII/HIII_dom"/>
</dbReference>
<dbReference type="PROSITE" id="PS51975">
    <property type="entry name" value="RNASE_H_2"/>
    <property type="match status" value="1"/>
</dbReference>
<evidence type="ECO:0000259" key="17">
    <source>
        <dbReference type="PROSITE" id="PS51975"/>
    </source>
</evidence>
<evidence type="ECO:0000256" key="4">
    <source>
        <dbReference type="ARBA" id="ARBA00004496"/>
    </source>
</evidence>
<dbReference type="GO" id="GO:0004523">
    <property type="term" value="F:RNA-DNA hybrid ribonuclease activity"/>
    <property type="evidence" value="ECO:0007669"/>
    <property type="project" value="UniProtKB-EC"/>
</dbReference>